<feature type="transmembrane region" description="Helical" evidence="7">
    <location>
        <begin position="40"/>
        <end position="60"/>
    </location>
</feature>
<dbReference type="PANTHER" id="PTHR43266:SF2">
    <property type="entry name" value="MAJOR FACILITATOR SUPERFAMILY (MFS) PROFILE DOMAIN-CONTAINING PROTEIN"/>
    <property type="match status" value="1"/>
</dbReference>
<evidence type="ECO:0000256" key="2">
    <source>
        <dbReference type="ARBA" id="ARBA00022448"/>
    </source>
</evidence>
<dbReference type="RefSeq" id="WP_378236789.1">
    <property type="nucleotide sequence ID" value="NZ_JBHRWK010000004.1"/>
</dbReference>
<feature type="transmembrane region" description="Helical" evidence="7">
    <location>
        <begin position="283"/>
        <end position="302"/>
    </location>
</feature>
<protein>
    <submittedName>
        <fullName evidence="8">MFS transporter</fullName>
    </submittedName>
</protein>
<evidence type="ECO:0000313" key="8">
    <source>
        <dbReference type="EMBL" id="MFC3448133.1"/>
    </source>
</evidence>
<comment type="subcellular location">
    <subcellularLocation>
        <location evidence="1">Cell membrane</location>
        <topology evidence="1">Multi-pass membrane protein</topology>
    </subcellularLocation>
</comment>
<feature type="transmembrane region" description="Helical" evidence="7">
    <location>
        <begin position="174"/>
        <end position="192"/>
    </location>
</feature>
<keyword evidence="5 7" id="KW-1133">Transmembrane helix</keyword>
<feature type="transmembrane region" description="Helical" evidence="7">
    <location>
        <begin position="255"/>
        <end position="274"/>
    </location>
</feature>
<dbReference type="InterPro" id="IPR011701">
    <property type="entry name" value="MFS"/>
</dbReference>
<feature type="transmembrane region" description="Helical" evidence="7">
    <location>
        <begin position="81"/>
        <end position="102"/>
    </location>
</feature>
<feature type="transmembrane region" description="Helical" evidence="7">
    <location>
        <begin position="308"/>
        <end position="332"/>
    </location>
</feature>
<keyword evidence="2" id="KW-0813">Transport</keyword>
<evidence type="ECO:0000256" key="4">
    <source>
        <dbReference type="ARBA" id="ARBA00022692"/>
    </source>
</evidence>
<accession>A0ABV7NMV9</accession>
<reference evidence="9" key="1">
    <citation type="journal article" date="2019" name="Int. J. Syst. Evol. Microbiol.">
        <title>The Global Catalogue of Microorganisms (GCM) 10K type strain sequencing project: providing services to taxonomists for standard genome sequencing and annotation.</title>
        <authorList>
            <consortium name="The Broad Institute Genomics Platform"/>
            <consortium name="The Broad Institute Genome Sequencing Center for Infectious Disease"/>
            <person name="Wu L."/>
            <person name="Ma J."/>
        </authorList>
    </citation>
    <scope>NUCLEOTIDE SEQUENCE [LARGE SCALE GENOMIC DNA]</scope>
    <source>
        <strain evidence="9">CGMCC 4.7676</strain>
    </source>
</reference>
<dbReference type="PANTHER" id="PTHR43266">
    <property type="entry name" value="MACROLIDE-EFFLUX PROTEIN"/>
    <property type="match status" value="1"/>
</dbReference>
<name>A0ABV7NMV9_9PSEU</name>
<gene>
    <name evidence="8" type="ORF">ACFOSH_01705</name>
</gene>
<evidence type="ECO:0000313" key="9">
    <source>
        <dbReference type="Proteomes" id="UP001595645"/>
    </source>
</evidence>
<keyword evidence="4 7" id="KW-0812">Transmembrane</keyword>
<evidence type="ECO:0000256" key="6">
    <source>
        <dbReference type="ARBA" id="ARBA00023136"/>
    </source>
</evidence>
<feature type="transmembrane region" description="Helical" evidence="7">
    <location>
        <begin position="108"/>
        <end position="136"/>
    </location>
</feature>
<keyword evidence="3" id="KW-1003">Cell membrane</keyword>
<dbReference type="InterPro" id="IPR036259">
    <property type="entry name" value="MFS_trans_sf"/>
</dbReference>
<dbReference type="EMBL" id="JBHRWK010000004">
    <property type="protein sequence ID" value="MFC3448133.1"/>
    <property type="molecule type" value="Genomic_DNA"/>
</dbReference>
<keyword evidence="9" id="KW-1185">Reference proteome</keyword>
<proteinExistence type="predicted"/>
<feature type="transmembrane region" description="Helical" evidence="7">
    <location>
        <begin position="223"/>
        <end position="243"/>
    </location>
</feature>
<evidence type="ECO:0000256" key="7">
    <source>
        <dbReference type="SAM" id="Phobius"/>
    </source>
</evidence>
<evidence type="ECO:0000256" key="3">
    <source>
        <dbReference type="ARBA" id="ARBA00022475"/>
    </source>
</evidence>
<dbReference type="Gene3D" id="1.20.1250.20">
    <property type="entry name" value="MFS general substrate transporter like domains"/>
    <property type="match status" value="1"/>
</dbReference>
<dbReference type="CDD" id="cd06173">
    <property type="entry name" value="MFS_MefA_like"/>
    <property type="match status" value="1"/>
</dbReference>
<sequence length="404" mass="41348">MTAVATEGKERLGRPFWWLWAGQSLSGLGGTAQSLALPLWVLQVTGSASLTGGAFVVQLLPRVLFSPWAGVLADRFDRRGLSIVLNLVAGAITLVLLLAVSLRNIPLYYVLAVLLGTVSTLSSAVLPSLTPALVPASRLAAADAAQEVTNGAILALGPLLGAAVAVGLGFSGAVAVNAASFVLAALLTLPVPRQKAAVRERRHPFAMLRDGLRSLTGDRLLRTAVLAEAALFASLGAVPQFAVILVGEGGRTGEAGLFVSAMGVGWLTMSASVAKRRNLLNPALMVTAGAALAAPVIGLVVLCAHAGPVWVFLAGLVAGAHNLLFAMPNTLLCQRHADPASLGRVLAFRRSFVVSAQCLSLALVTFLTPVWGVGPVLTAAGIAATVTALPVAVLSLRRASAVTA</sequence>
<evidence type="ECO:0000256" key="1">
    <source>
        <dbReference type="ARBA" id="ARBA00004651"/>
    </source>
</evidence>
<keyword evidence="6 7" id="KW-0472">Membrane</keyword>
<dbReference type="Proteomes" id="UP001595645">
    <property type="component" value="Unassembled WGS sequence"/>
</dbReference>
<comment type="caution">
    <text evidence="8">The sequence shown here is derived from an EMBL/GenBank/DDBJ whole genome shotgun (WGS) entry which is preliminary data.</text>
</comment>
<feature type="transmembrane region" description="Helical" evidence="7">
    <location>
        <begin position="377"/>
        <end position="396"/>
    </location>
</feature>
<feature type="transmembrane region" description="Helical" evidence="7">
    <location>
        <begin position="352"/>
        <end position="371"/>
    </location>
</feature>
<organism evidence="8 9">
    <name type="scientific">Amycolatopsis speibonae</name>
    <dbReference type="NCBI Taxonomy" id="1450224"/>
    <lineage>
        <taxon>Bacteria</taxon>
        <taxon>Bacillati</taxon>
        <taxon>Actinomycetota</taxon>
        <taxon>Actinomycetes</taxon>
        <taxon>Pseudonocardiales</taxon>
        <taxon>Pseudonocardiaceae</taxon>
        <taxon>Amycolatopsis</taxon>
    </lineage>
</organism>
<dbReference type="SUPFAM" id="SSF103473">
    <property type="entry name" value="MFS general substrate transporter"/>
    <property type="match status" value="1"/>
</dbReference>
<evidence type="ECO:0000256" key="5">
    <source>
        <dbReference type="ARBA" id="ARBA00022989"/>
    </source>
</evidence>
<dbReference type="Pfam" id="PF07690">
    <property type="entry name" value="MFS_1"/>
    <property type="match status" value="1"/>
</dbReference>